<comment type="caution">
    <text evidence="2">The sequence shown here is derived from an EMBL/GenBank/DDBJ whole genome shotgun (WGS) entry which is preliminary data.</text>
</comment>
<keyword evidence="3" id="KW-1185">Reference proteome</keyword>
<dbReference type="GO" id="GO:0017057">
    <property type="term" value="F:6-phosphogluconolactonase activity"/>
    <property type="evidence" value="ECO:0007669"/>
    <property type="project" value="TreeGrafter"/>
</dbReference>
<dbReference type="PANTHER" id="PTHR30344">
    <property type="entry name" value="6-PHOSPHOGLUCONOLACTONASE-RELATED"/>
    <property type="match status" value="1"/>
</dbReference>
<evidence type="ECO:0000313" key="2">
    <source>
        <dbReference type="EMBL" id="MBD8079112.1"/>
    </source>
</evidence>
<comment type="similarity">
    <text evidence="1">Belongs to the cycloisomerase 2 family.</text>
</comment>
<dbReference type="PANTHER" id="PTHR30344:SF1">
    <property type="entry name" value="6-PHOSPHOGLUCONOLACTONASE"/>
    <property type="match status" value="1"/>
</dbReference>
<proteinExistence type="inferred from homology"/>
<dbReference type="InterPro" id="IPR019405">
    <property type="entry name" value="Lactonase_7-beta_prop"/>
</dbReference>
<dbReference type="AlphaFoldDB" id="A0A927G8W9"/>
<dbReference type="InterPro" id="IPR015943">
    <property type="entry name" value="WD40/YVTN_repeat-like_dom_sf"/>
</dbReference>
<dbReference type="EMBL" id="JACYHB010000005">
    <property type="protein sequence ID" value="MBD8079112.1"/>
    <property type="molecule type" value="Genomic_DNA"/>
</dbReference>
<name>A0A927G8W9_9MICO</name>
<dbReference type="Pfam" id="PF10282">
    <property type="entry name" value="Lactonase"/>
    <property type="match status" value="1"/>
</dbReference>
<protein>
    <submittedName>
        <fullName evidence="2">Beta-propeller fold lactonase family protein</fullName>
    </submittedName>
</protein>
<dbReference type="InterPro" id="IPR050282">
    <property type="entry name" value="Cycloisomerase_2"/>
</dbReference>
<evidence type="ECO:0000256" key="1">
    <source>
        <dbReference type="ARBA" id="ARBA00005564"/>
    </source>
</evidence>
<dbReference type="Gene3D" id="2.130.10.10">
    <property type="entry name" value="YVTN repeat-like/Quinoprotein amine dehydrogenase"/>
    <property type="match status" value="1"/>
</dbReference>
<dbReference type="InterPro" id="IPR011045">
    <property type="entry name" value="N2O_reductase_N"/>
</dbReference>
<dbReference type="SUPFAM" id="SSF50974">
    <property type="entry name" value="Nitrous oxide reductase, N-terminal domain"/>
    <property type="match status" value="1"/>
</dbReference>
<dbReference type="RefSeq" id="WP_191828687.1">
    <property type="nucleotide sequence ID" value="NZ_JACYHB010000005.1"/>
</dbReference>
<evidence type="ECO:0000313" key="3">
    <source>
        <dbReference type="Proteomes" id="UP000610846"/>
    </source>
</evidence>
<organism evidence="2 3">
    <name type="scientific">Cellulosimicrobium arenosum</name>
    <dbReference type="NCBI Taxonomy" id="2708133"/>
    <lineage>
        <taxon>Bacteria</taxon>
        <taxon>Bacillati</taxon>
        <taxon>Actinomycetota</taxon>
        <taxon>Actinomycetes</taxon>
        <taxon>Micrococcales</taxon>
        <taxon>Promicromonosporaceae</taxon>
        <taxon>Cellulosimicrobium</taxon>
    </lineage>
</organism>
<reference evidence="2" key="2">
    <citation type="submission" date="2020-09" db="EMBL/GenBank/DDBJ databases">
        <authorList>
            <person name="Yu Y."/>
        </authorList>
    </citation>
    <scope>NUCLEOTIDE SEQUENCE</scope>
    <source>
        <strain evidence="2">KCTC 49039</strain>
    </source>
</reference>
<gene>
    <name evidence="2" type="ORF">IF651_08605</name>
</gene>
<dbReference type="Proteomes" id="UP000610846">
    <property type="component" value="Unassembled WGS sequence"/>
</dbReference>
<sequence length="377" mass="37704">MTTATRTLWIGTYPHAGVPGPEGIWRVAVDAAGASFRGTELVAPSPAPSFLALADHVLYAVGEAEEGTVGVFGTDADGAVRPLGPAVATGGSFPCHVVATPGSVLVANYGSGSLSVVTTGEDGTFSGPVRVQPHVGSGPDPDRQEGPHAHFVATPERDRGHVLVADLGADALLRHDPAAPDGAAPSVAATFPPGTGPRHVVELGDGHLVVVAELDPALFVLAPTGGGTYDVRARYDVTSAVAVDGGRSLPSHVALAGSGSRVVVAVRGADVLAVHAVEPGPDGVPTLRHLADTPTGGAWPRHFAVLRPGPSTGPDATAPGHDLVVVANQNDVAGDLPVADAQGPTSTLALLRVDLETGAGELADTVTIPAPACVVEA</sequence>
<accession>A0A927G8W9</accession>
<reference evidence="2" key="1">
    <citation type="journal article" date="2018" name="Curr. Microbiol.">
        <title>Cellulosimicrobium arenosum sp. nov., Isolated from Marine Sediment Sand.</title>
        <authorList>
            <person name="Oh M."/>
            <person name="Kim J.H."/>
            <person name="Yoon J.H."/>
            <person name="Schumann P."/>
            <person name="Kim W."/>
        </authorList>
    </citation>
    <scope>NUCLEOTIDE SEQUENCE</scope>
    <source>
        <strain evidence="2">KCTC 49039</strain>
    </source>
</reference>